<feature type="transmembrane region" description="Helical" evidence="1">
    <location>
        <begin position="108"/>
        <end position="130"/>
    </location>
</feature>
<accession>A0A914HYT0</accession>
<evidence type="ECO:0000313" key="3">
    <source>
        <dbReference type="WBParaSite" id="Gr19_v10_g5725.t1"/>
    </source>
</evidence>
<feature type="transmembrane region" description="Helical" evidence="1">
    <location>
        <begin position="83"/>
        <end position="102"/>
    </location>
</feature>
<evidence type="ECO:0000313" key="2">
    <source>
        <dbReference type="Proteomes" id="UP000887572"/>
    </source>
</evidence>
<feature type="transmembrane region" description="Helical" evidence="1">
    <location>
        <begin position="142"/>
        <end position="160"/>
    </location>
</feature>
<proteinExistence type="predicted"/>
<dbReference type="AlphaFoldDB" id="A0A914HYT0"/>
<reference evidence="3" key="1">
    <citation type="submission" date="2022-11" db="UniProtKB">
        <authorList>
            <consortium name="WormBaseParasite"/>
        </authorList>
    </citation>
    <scope>IDENTIFICATION</scope>
</reference>
<dbReference type="Proteomes" id="UP000887572">
    <property type="component" value="Unplaced"/>
</dbReference>
<dbReference type="WBParaSite" id="Gr19_v10_g5725.t1">
    <property type="protein sequence ID" value="Gr19_v10_g5725.t1"/>
    <property type="gene ID" value="Gr19_v10_g5725"/>
</dbReference>
<keyword evidence="1" id="KW-0472">Membrane</keyword>
<keyword evidence="1" id="KW-0812">Transmembrane</keyword>
<feature type="transmembrane region" description="Helical" evidence="1">
    <location>
        <begin position="196"/>
        <end position="225"/>
    </location>
</feature>
<keyword evidence="2" id="KW-1185">Reference proteome</keyword>
<keyword evidence="1" id="KW-1133">Transmembrane helix</keyword>
<sequence length="226" mass="25681">MRSGHQTTKQKWFCFAEFPHGPDWGPTLRVSLGVKSRTSYDNERRWLDNGGRERKSSPHATTWSASENIRWLLSRMLTARYSAWRWPHCGLLSLTHVEFAWVSGSEEWAVVTAMVTTMLSVLLILFGTFLDKSACAPYANHPAFSSGSFFLSIGIFSFSFGGHSVFPTIQITHREEDEWDFPVAQLKELPTDSVEVVGAAGLFFTLFRLFLLWLVIVIVIFVVVVR</sequence>
<name>A0A914HYT0_GLORO</name>
<protein>
    <submittedName>
        <fullName evidence="3">Uncharacterized protein</fullName>
    </submittedName>
</protein>
<evidence type="ECO:0000256" key="1">
    <source>
        <dbReference type="SAM" id="Phobius"/>
    </source>
</evidence>
<organism evidence="2 3">
    <name type="scientific">Globodera rostochiensis</name>
    <name type="common">Golden nematode worm</name>
    <name type="synonym">Heterodera rostochiensis</name>
    <dbReference type="NCBI Taxonomy" id="31243"/>
    <lineage>
        <taxon>Eukaryota</taxon>
        <taxon>Metazoa</taxon>
        <taxon>Ecdysozoa</taxon>
        <taxon>Nematoda</taxon>
        <taxon>Chromadorea</taxon>
        <taxon>Rhabditida</taxon>
        <taxon>Tylenchina</taxon>
        <taxon>Tylenchomorpha</taxon>
        <taxon>Tylenchoidea</taxon>
        <taxon>Heteroderidae</taxon>
        <taxon>Heteroderinae</taxon>
        <taxon>Globodera</taxon>
    </lineage>
</organism>